<dbReference type="InterPro" id="IPR037171">
    <property type="entry name" value="NagB/RpiA_transferase-like"/>
</dbReference>
<dbReference type="EMBL" id="JBJHZX010000065">
    <property type="protein sequence ID" value="MFL0198515.1"/>
    <property type="molecule type" value="Genomic_DNA"/>
</dbReference>
<keyword evidence="4" id="KW-0804">Transcription</keyword>
<evidence type="ECO:0000313" key="6">
    <source>
        <dbReference type="EMBL" id="MFL0198515.1"/>
    </source>
</evidence>
<comment type="similarity">
    <text evidence="1">Belongs to the SorC transcriptional regulatory family.</text>
</comment>
<dbReference type="Proteomes" id="UP001623660">
    <property type="component" value="Unassembled WGS sequence"/>
</dbReference>
<accession>A0ABW8SRA4</accession>
<organism evidence="6 7">
    <name type="scientific">Candidatus Clostridium eludens</name>
    <dbReference type="NCBI Taxonomy" id="3381663"/>
    <lineage>
        <taxon>Bacteria</taxon>
        <taxon>Bacillati</taxon>
        <taxon>Bacillota</taxon>
        <taxon>Clostridia</taxon>
        <taxon>Eubacteriales</taxon>
        <taxon>Clostridiaceae</taxon>
        <taxon>Clostridium</taxon>
    </lineage>
</organism>
<dbReference type="Gene3D" id="3.40.50.1360">
    <property type="match status" value="1"/>
</dbReference>
<evidence type="ECO:0000313" key="7">
    <source>
        <dbReference type="Proteomes" id="UP001623660"/>
    </source>
</evidence>
<evidence type="ECO:0000256" key="3">
    <source>
        <dbReference type="ARBA" id="ARBA00023125"/>
    </source>
</evidence>
<dbReference type="Gene3D" id="1.10.10.60">
    <property type="entry name" value="Homeodomain-like"/>
    <property type="match status" value="1"/>
</dbReference>
<gene>
    <name evidence="6" type="ORF">ACJDU8_23585</name>
</gene>
<feature type="domain" description="Sugar-binding" evidence="5">
    <location>
        <begin position="59"/>
        <end position="312"/>
    </location>
</feature>
<keyword evidence="7" id="KW-1185">Reference proteome</keyword>
<dbReference type="RefSeq" id="WP_406794626.1">
    <property type="nucleotide sequence ID" value="NZ_JBJHZX010000065.1"/>
</dbReference>
<evidence type="ECO:0000259" key="5">
    <source>
        <dbReference type="Pfam" id="PF04198"/>
    </source>
</evidence>
<sequence>MAIYDNKRLVIKACKLFYEDNMSQKDISLLLGISKPQVCRMLNFAKENHIIEFTINNPYLQEFQLEESLIEKYSLKECFVFNFQYHNPNEAIDKLGQCCAEQLDKYFTDNSIIGVMSGRTIAAISNFAHKLTREGLDFVPLVGNIGSKGHKWHANVIAENFAHKTGGNYSLLNAPIVFQSKETCALIKKEPSISQILTKGRTCNVALIGIGEINLSSTSYLCGAFSENDIIRLNAKNVAASVCTSYISQDGKIIDTELNSRSIGVSLKELTKSTTIAFSTGKEKIGATKAALKSGCIDIFMTSQDVADKLLESN</sequence>
<keyword evidence="2" id="KW-0805">Transcription regulation</keyword>
<protein>
    <submittedName>
        <fullName evidence="6">Sugar-binding transcriptional regulator</fullName>
    </submittedName>
</protein>
<evidence type="ECO:0000256" key="4">
    <source>
        <dbReference type="ARBA" id="ARBA00023163"/>
    </source>
</evidence>
<proteinExistence type="inferred from homology"/>
<evidence type="ECO:0000256" key="2">
    <source>
        <dbReference type="ARBA" id="ARBA00023015"/>
    </source>
</evidence>
<dbReference type="Pfam" id="PF04198">
    <property type="entry name" value="Sugar-bind"/>
    <property type="match status" value="1"/>
</dbReference>
<dbReference type="PANTHER" id="PTHR34294:SF1">
    <property type="entry name" value="TRANSCRIPTIONAL REGULATOR LSRR"/>
    <property type="match status" value="1"/>
</dbReference>
<dbReference type="SUPFAM" id="SSF100950">
    <property type="entry name" value="NagB/RpiA/CoA transferase-like"/>
    <property type="match status" value="1"/>
</dbReference>
<name>A0ABW8SRA4_9CLOT</name>
<dbReference type="InterPro" id="IPR051054">
    <property type="entry name" value="SorC_transcr_regulators"/>
</dbReference>
<dbReference type="InterPro" id="IPR007324">
    <property type="entry name" value="Sugar-bd_dom_put"/>
</dbReference>
<reference evidence="6 7" key="1">
    <citation type="submission" date="2024-11" db="EMBL/GenBank/DDBJ databases">
        <authorList>
            <person name="Heng Y.C."/>
            <person name="Lim A.C.H."/>
            <person name="Lee J.K.Y."/>
            <person name="Kittelmann S."/>
        </authorList>
    </citation>
    <scope>NUCLEOTIDE SEQUENCE [LARGE SCALE GENOMIC DNA]</scope>
    <source>
        <strain evidence="6 7">WILCCON 0269</strain>
    </source>
</reference>
<evidence type="ECO:0000256" key="1">
    <source>
        <dbReference type="ARBA" id="ARBA00010466"/>
    </source>
</evidence>
<dbReference type="PANTHER" id="PTHR34294">
    <property type="entry name" value="TRANSCRIPTIONAL REGULATOR-RELATED"/>
    <property type="match status" value="1"/>
</dbReference>
<keyword evidence="3" id="KW-0238">DNA-binding</keyword>
<comment type="caution">
    <text evidence="6">The sequence shown here is derived from an EMBL/GenBank/DDBJ whole genome shotgun (WGS) entry which is preliminary data.</text>
</comment>